<feature type="coiled-coil region" evidence="1">
    <location>
        <begin position="12"/>
        <end position="60"/>
    </location>
</feature>
<protein>
    <submittedName>
        <fullName evidence="2">Peptidoglycan hydrolase CwlO-like protein</fullName>
    </submittedName>
</protein>
<gene>
    <name evidence="2" type="ORF">JOD45_002811</name>
</gene>
<proteinExistence type="predicted"/>
<comment type="caution">
    <text evidence="2">The sequence shown here is derived from an EMBL/GenBank/DDBJ whole genome shotgun (WGS) entry which is preliminary data.</text>
</comment>
<evidence type="ECO:0000256" key="1">
    <source>
        <dbReference type="SAM" id="Coils"/>
    </source>
</evidence>
<keyword evidence="3" id="KW-1185">Reference proteome</keyword>
<dbReference type="RefSeq" id="WP_205004463.1">
    <property type="nucleotide sequence ID" value="NZ_JAFBER010000023.1"/>
</dbReference>
<sequence length="91" mass="10443">MSDQLTQIVSLLDNLNGKVDGLNKRMDIMQEDIKNLKQDVKEIRDDVKELRIESINADEKILSKLTSYQQRIGSDISFLNSEVADIKLKVH</sequence>
<reference evidence="2 3" key="1">
    <citation type="submission" date="2021-01" db="EMBL/GenBank/DDBJ databases">
        <title>Genomic Encyclopedia of Type Strains, Phase IV (KMG-IV): sequencing the most valuable type-strain genomes for metagenomic binning, comparative biology and taxonomic classification.</title>
        <authorList>
            <person name="Goeker M."/>
        </authorList>
    </citation>
    <scope>NUCLEOTIDE SEQUENCE [LARGE SCALE GENOMIC DNA]</scope>
    <source>
        <strain evidence="2 3">DSM 28236</strain>
    </source>
</reference>
<dbReference type="EMBL" id="JAFBER010000023">
    <property type="protein sequence ID" value="MBM7646581.1"/>
    <property type="molecule type" value="Genomic_DNA"/>
</dbReference>
<keyword evidence="1" id="KW-0175">Coiled coil</keyword>
<name>A0ABS2Q383_9BACL</name>
<dbReference type="Gene3D" id="1.20.5.190">
    <property type="match status" value="1"/>
</dbReference>
<dbReference type="Proteomes" id="UP000808914">
    <property type="component" value="Unassembled WGS sequence"/>
</dbReference>
<accession>A0ABS2Q383</accession>
<evidence type="ECO:0000313" key="3">
    <source>
        <dbReference type="Proteomes" id="UP000808914"/>
    </source>
</evidence>
<organism evidence="2 3">
    <name type="scientific">Scopulibacillus daqui</name>
    <dbReference type="NCBI Taxonomy" id="1469162"/>
    <lineage>
        <taxon>Bacteria</taxon>
        <taxon>Bacillati</taxon>
        <taxon>Bacillota</taxon>
        <taxon>Bacilli</taxon>
        <taxon>Bacillales</taxon>
        <taxon>Sporolactobacillaceae</taxon>
        <taxon>Scopulibacillus</taxon>
    </lineage>
</organism>
<evidence type="ECO:0000313" key="2">
    <source>
        <dbReference type="EMBL" id="MBM7646581.1"/>
    </source>
</evidence>